<dbReference type="Proteomes" id="UP000450676">
    <property type="component" value="Unassembled WGS sequence"/>
</dbReference>
<protein>
    <submittedName>
        <fullName evidence="2">DUF2063 domain-containing protein</fullName>
    </submittedName>
</protein>
<reference evidence="2 3" key="1">
    <citation type="submission" date="2019-12" db="EMBL/GenBank/DDBJ databases">
        <title>Novel species isolated from a subtropical stream in China.</title>
        <authorList>
            <person name="Lu H."/>
        </authorList>
    </citation>
    <scope>NUCLEOTIDE SEQUENCE [LARGE SCALE GENOMIC DNA]</scope>
    <source>
        <strain evidence="2 3">FT127W</strain>
    </source>
</reference>
<dbReference type="InterPro" id="IPR018640">
    <property type="entry name" value="DUF2063"/>
</dbReference>
<dbReference type="EMBL" id="WWCU01000001">
    <property type="protein sequence ID" value="MYN05748.1"/>
    <property type="molecule type" value="Genomic_DNA"/>
</dbReference>
<evidence type="ECO:0000313" key="2">
    <source>
        <dbReference type="EMBL" id="MYN05748.1"/>
    </source>
</evidence>
<accession>A0A7X4H6R3</accession>
<comment type="caution">
    <text evidence="2">The sequence shown here is derived from an EMBL/GenBank/DDBJ whole genome shotgun (WGS) entry which is preliminary data.</text>
</comment>
<organism evidence="2 3">
    <name type="scientific">Pseudoduganella aquatica</name>
    <dbReference type="NCBI Taxonomy" id="2660641"/>
    <lineage>
        <taxon>Bacteria</taxon>
        <taxon>Pseudomonadati</taxon>
        <taxon>Pseudomonadota</taxon>
        <taxon>Betaproteobacteria</taxon>
        <taxon>Burkholderiales</taxon>
        <taxon>Oxalobacteraceae</taxon>
        <taxon>Telluria group</taxon>
        <taxon>Pseudoduganella</taxon>
    </lineage>
</organism>
<keyword evidence="3" id="KW-1185">Reference proteome</keyword>
<evidence type="ECO:0000313" key="3">
    <source>
        <dbReference type="Proteomes" id="UP000450676"/>
    </source>
</evidence>
<dbReference type="Pfam" id="PF09836">
    <property type="entry name" value="DUF2063"/>
    <property type="match status" value="1"/>
</dbReference>
<feature type="domain" description="Putative DNA-binding" evidence="1">
    <location>
        <begin position="7"/>
        <end position="102"/>
    </location>
</feature>
<dbReference type="Gene3D" id="1.10.150.690">
    <property type="entry name" value="DUF2063"/>
    <property type="match status" value="1"/>
</dbReference>
<dbReference type="RefSeq" id="WP_161070151.1">
    <property type="nucleotide sequence ID" value="NZ_WWCU01000001.1"/>
</dbReference>
<sequence length="261" mass="28526">MSALQTLQHQFQDYILNAPPNAGAPEIAAAINAGSGLSATERLAIYHRAYRGRLREALCEAYDKTWSYIGDEMFSELADTYLTTHPSVHRNLRWFGGGLADHAAQLYREYPFLAELARLEWALGLAFDAADATALTHADLAAVAPEQWGELVLALHPSLQIVAFEWNAVALWQAMAAGLDAPEPQQLATPTHWLVWRQSGQPHFRSLTALETRALHGLADGLAFGAMCGAVCQPPADADATMLALAGFLQHWLSQEILVRS</sequence>
<gene>
    <name evidence="2" type="ORF">GTP77_00175</name>
</gene>
<dbReference type="InterPro" id="IPR044922">
    <property type="entry name" value="DUF2063_N_sf"/>
</dbReference>
<name>A0A7X4H6R3_9BURK</name>
<proteinExistence type="predicted"/>
<dbReference type="AlphaFoldDB" id="A0A7X4H6R3"/>
<evidence type="ECO:0000259" key="1">
    <source>
        <dbReference type="Pfam" id="PF09836"/>
    </source>
</evidence>